<feature type="region of interest" description="Disordered" evidence="1">
    <location>
        <begin position="1"/>
        <end position="60"/>
    </location>
</feature>
<evidence type="ECO:0000313" key="2">
    <source>
        <dbReference type="EMBL" id="KAG7583635.1"/>
    </source>
</evidence>
<dbReference type="Proteomes" id="UP000694251">
    <property type="component" value="Chromosome 8"/>
</dbReference>
<dbReference type="AlphaFoldDB" id="A0A8T2BA43"/>
<dbReference type="EMBL" id="JAEFBJ010000008">
    <property type="protein sequence ID" value="KAG7583635.1"/>
    <property type="molecule type" value="Genomic_DNA"/>
</dbReference>
<feature type="non-terminal residue" evidence="2">
    <location>
        <position position="185"/>
    </location>
</feature>
<protein>
    <submittedName>
        <fullName evidence="2">Uncharacterized protein</fullName>
    </submittedName>
</protein>
<accession>A0A8T2BA43</accession>
<keyword evidence="3" id="KW-1185">Reference proteome</keyword>
<feature type="compositionally biased region" description="Low complexity" evidence="1">
    <location>
        <begin position="1"/>
        <end position="11"/>
    </location>
</feature>
<gene>
    <name evidence="2" type="ORF">ISN44_As08g031500</name>
</gene>
<comment type="caution">
    <text evidence="2">The sequence shown here is derived from an EMBL/GenBank/DDBJ whole genome shotgun (WGS) entry which is preliminary data.</text>
</comment>
<evidence type="ECO:0000313" key="3">
    <source>
        <dbReference type="Proteomes" id="UP000694251"/>
    </source>
</evidence>
<sequence length="185" mass="19002">HEAVVGARATAAGGGHNSRAVAVDPVESTRPAAAGGGETSRRGGGETSSRGGHRTSSRGGTRTCLGASLCSYLLGTRTLVSRTRSYNGFWTREVNAHPKLLKLVGTHCHLSSTITKVFMKDKDPDLAAFMSSSPLQQPPVIIPPSTQTGTLPTTLPDTTAAAVQLAGLTTGTTPTSPLSNTASNH</sequence>
<evidence type="ECO:0000256" key="1">
    <source>
        <dbReference type="SAM" id="MobiDB-lite"/>
    </source>
</evidence>
<proteinExistence type="predicted"/>
<reference evidence="2 3" key="1">
    <citation type="submission" date="2020-12" db="EMBL/GenBank/DDBJ databases">
        <title>Concerted genomic and epigenomic changes stabilize Arabidopsis allopolyploids.</title>
        <authorList>
            <person name="Chen Z."/>
        </authorList>
    </citation>
    <scope>NUCLEOTIDE SEQUENCE [LARGE SCALE GENOMIC DNA]</scope>
    <source>
        <strain evidence="2">As9502</strain>
        <tissue evidence="2">Leaf</tissue>
    </source>
</reference>
<organism evidence="2 3">
    <name type="scientific">Arabidopsis suecica</name>
    <name type="common">Swedish thale-cress</name>
    <name type="synonym">Cardaminopsis suecica</name>
    <dbReference type="NCBI Taxonomy" id="45249"/>
    <lineage>
        <taxon>Eukaryota</taxon>
        <taxon>Viridiplantae</taxon>
        <taxon>Streptophyta</taxon>
        <taxon>Embryophyta</taxon>
        <taxon>Tracheophyta</taxon>
        <taxon>Spermatophyta</taxon>
        <taxon>Magnoliopsida</taxon>
        <taxon>eudicotyledons</taxon>
        <taxon>Gunneridae</taxon>
        <taxon>Pentapetalae</taxon>
        <taxon>rosids</taxon>
        <taxon>malvids</taxon>
        <taxon>Brassicales</taxon>
        <taxon>Brassicaceae</taxon>
        <taxon>Camelineae</taxon>
        <taxon>Arabidopsis</taxon>
    </lineage>
</organism>
<name>A0A8T2BA43_ARASU</name>